<comment type="subcellular location">
    <subcellularLocation>
        <location evidence="6">Endoplasmic reticulum</location>
    </subcellularLocation>
    <subcellularLocation>
        <location evidence="6">Golgi apparatus</location>
        <location evidence="6">cis-Golgi network</location>
    </subcellularLocation>
</comment>
<evidence type="ECO:0000256" key="1">
    <source>
        <dbReference type="ARBA" id="ARBA00022448"/>
    </source>
</evidence>
<protein>
    <recommendedName>
        <fullName evidence="6">Trafficking protein particle complex subunit</fullName>
    </recommendedName>
</protein>
<sequence length="186" mass="21090">MSGIGSRLNIRLLLQGRTLPYSHSVDVRCCGFGSQRPGRLHQGAMTLLHSFRIFNKQGACLFRHSWRESAEVPAGENDEDARKMLFGLLFSLKQFVVKMDPREDTTKPCSFHAFRTNNYKLHFLETATGLLFLLTTDPSSPDMKDHLLQCSVIHDDIVVKNPAWDSQLSEYTCAEFLNALTNLREG</sequence>
<organism evidence="7">
    <name type="scientific">Mantoniella antarctica</name>
    <dbReference type="NCBI Taxonomy" id="81844"/>
    <lineage>
        <taxon>Eukaryota</taxon>
        <taxon>Viridiplantae</taxon>
        <taxon>Chlorophyta</taxon>
        <taxon>Mamiellophyceae</taxon>
        <taxon>Mamiellales</taxon>
        <taxon>Mamiellaceae</taxon>
        <taxon>Mantoniella</taxon>
    </lineage>
</organism>
<evidence type="ECO:0000256" key="2">
    <source>
        <dbReference type="ARBA" id="ARBA00022824"/>
    </source>
</evidence>
<dbReference type="SMART" id="SM01399">
    <property type="entry name" value="Sybindin"/>
    <property type="match status" value="1"/>
</dbReference>
<gene>
    <name evidence="7" type="ORF">MANT1106_LOCUS15197</name>
</gene>
<name>A0A7S0SQF2_9CHLO</name>
<evidence type="ECO:0000256" key="4">
    <source>
        <dbReference type="ARBA" id="ARBA00023034"/>
    </source>
</evidence>
<accession>A0A7S0SQF2</accession>
<dbReference type="EMBL" id="HBFC01025126">
    <property type="protein sequence ID" value="CAD8712510.1"/>
    <property type="molecule type" value="Transcribed_RNA"/>
</dbReference>
<dbReference type="GO" id="GO:0006888">
    <property type="term" value="P:endoplasmic reticulum to Golgi vesicle-mediated transport"/>
    <property type="evidence" value="ECO:0007669"/>
    <property type="project" value="UniProtKB-UniRule"/>
</dbReference>
<comment type="similarity">
    <text evidence="5">Belongs to the TRAPP small subunits family. BET5 subfamily.</text>
</comment>
<proteinExistence type="inferred from homology"/>
<dbReference type="InterPro" id="IPR011012">
    <property type="entry name" value="Longin-like_dom_sf"/>
</dbReference>
<keyword evidence="3 6" id="KW-0931">ER-Golgi transport</keyword>
<dbReference type="Pfam" id="PF04099">
    <property type="entry name" value="Sybindin"/>
    <property type="match status" value="1"/>
</dbReference>
<keyword evidence="2 6" id="KW-0256">Endoplasmic reticulum</keyword>
<dbReference type="GO" id="GO:0005783">
    <property type="term" value="C:endoplasmic reticulum"/>
    <property type="evidence" value="ECO:0007669"/>
    <property type="project" value="UniProtKB-SubCell"/>
</dbReference>
<comment type="subunit">
    <text evidence="6">Part of the multisubunit transport protein particle (TRAPP) complex.</text>
</comment>
<evidence type="ECO:0000313" key="7">
    <source>
        <dbReference type="EMBL" id="CAD8712510.1"/>
    </source>
</evidence>
<dbReference type="SUPFAM" id="SSF64356">
    <property type="entry name" value="SNARE-like"/>
    <property type="match status" value="1"/>
</dbReference>
<evidence type="ECO:0000256" key="3">
    <source>
        <dbReference type="ARBA" id="ARBA00022892"/>
    </source>
</evidence>
<evidence type="ECO:0000256" key="6">
    <source>
        <dbReference type="RuleBase" id="RU366065"/>
    </source>
</evidence>
<dbReference type="PANTHER" id="PTHR23249:SF16">
    <property type="entry name" value="TRAFFICKING PROTEIN PARTICLE COMPLEX SUBUNIT 1"/>
    <property type="match status" value="1"/>
</dbReference>
<dbReference type="GO" id="GO:0030008">
    <property type="term" value="C:TRAPP complex"/>
    <property type="evidence" value="ECO:0007669"/>
    <property type="project" value="UniProtKB-UniRule"/>
</dbReference>
<dbReference type="GO" id="GO:0005794">
    <property type="term" value="C:Golgi apparatus"/>
    <property type="evidence" value="ECO:0007669"/>
    <property type="project" value="UniProtKB-SubCell"/>
</dbReference>
<keyword evidence="4 6" id="KW-0333">Golgi apparatus</keyword>
<keyword evidence="1 6" id="KW-0813">Transport</keyword>
<dbReference type="PANTHER" id="PTHR23249">
    <property type="entry name" value="TRAFFICKING PROTEIN PARTICLE COMPLEX SUBUNIT"/>
    <property type="match status" value="1"/>
</dbReference>
<dbReference type="AlphaFoldDB" id="A0A7S0SQF2"/>
<dbReference type="Gene3D" id="3.30.450.70">
    <property type="match status" value="1"/>
</dbReference>
<reference evidence="7" key="1">
    <citation type="submission" date="2021-01" db="EMBL/GenBank/DDBJ databases">
        <authorList>
            <person name="Corre E."/>
            <person name="Pelletier E."/>
            <person name="Niang G."/>
            <person name="Scheremetjew M."/>
            <person name="Finn R."/>
            <person name="Kale V."/>
            <person name="Holt S."/>
            <person name="Cochrane G."/>
            <person name="Meng A."/>
            <person name="Brown T."/>
            <person name="Cohen L."/>
        </authorList>
    </citation>
    <scope>NUCLEOTIDE SEQUENCE</scope>
    <source>
        <strain evidence="7">SL-175</strain>
    </source>
</reference>
<evidence type="ECO:0000256" key="5">
    <source>
        <dbReference type="ARBA" id="ARBA00038167"/>
    </source>
</evidence>
<dbReference type="InterPro" id="IPR007233">
    <property type="entry name" value="TRAPPC"/>
</dbReference>